<dbReference type="PANTHER" id="PTHR45774:SF3">
    <property type="entry name" value="BTB (POZ) DOMAIN-CONTAINING 2B-RELATED"/>
    <property type="match status" value="1"/>
</dbReference>
<dbReference type="VEuPathDB" id="VectorBase:CSON006803"/>
<evidence type="ECO:0000313" key="2">
    <source>
        <dbReference type="EMBL" id="SSX33702.1"/>
    </source>
</evidence>
<dbReference type="Gene3D" id="3.30.710.10">
    <property type="entry name" value="Potassium Channel Kv1.1, Chain A"/>
    <property type="match status" value="1"/>
</dbReference>
<feature type="domain" description="BTB" evidence="1">
    <location>
        <begin position="20"/>
        <end position="87"/>
    </location>
</feature>
<evidence type="ECO:0000259" key="1">
    <source>
        <dbReference type="PROSITE" id="PS50097"/>
    </source>
</evidence>
<dbReference type="Pfam" id="PF00651">
    <property type="entry name" value="BTB"/>
    <property type="match status" value="1"/>
</dbReference>
<gene>
    <name evidence="2" type="primary">CSON006803</name>
</gene>
<name>A0A336MTE5_CULSO</name>
<dbReference type="CDD" id="cd18186">
    <property type="entry name" value="BTB_POZ_ZBTB_KLHL-like"/>
    <property type="match status" value="1"/>
</dbReference>
<sequence>MSEIQFRKLLLKISNFEDDKDVAFIFNDTEVKLTAHKLILKAASPVFFSMFSGNFSENHEVYISDINLSIFELLLRGIYFQEICISDVEIARDLYYAAEKYRIDHICNISKEYMVRSCTCENSYLLFQTAVLFKIPELEQESMELLATNVSGSLLPLIYQDIDDEIFSIVLESSELKIRSEYNLYIFLEILVELNCLKKYTKSLGKIRFLNMEISQVLSCNLLNSDEKCAIIANIEADRKQVYQPIIAYPSYLSDSKENRKYNCGFVPEVGDWFYLSSNYQKYVELHGHYVRLSYAIMIKLISIVAEKREKYLQKNDNVLENKKEASLNLLFCKCRAHDIKN</sequence>
<dbReference type="EMBL" id="UFQT01002571">
    <property type="protein sequence ID" value="SSX33702.1"/>
    <property type="molecule type" value="Genomic_DNA"/>
</dbReference>
<accession>A0A336MTE5</accession>
<dbReference type="PROSITE" id="PS50097">
    <property type="entry name" value="BTB"/>
    <property type="match status" value="1"/>
</dbReference>
<proteinExistence type="predicted"/>
<organism evidence="2">
    <name type="scientific">Culicoides sonorensis</name>
    <name type="common">Biting midge</name>
    <dbReference type="NCBI Taxonomy" id="179676"/>
    <lineage>
        <taxon>Eukaryota</taxon>
        <taxon>Metazoa</taxon>
        <taxon>Ecdysozoa</taxon>
        <taxon>Arthropoda</taxon>
        <taxon>Hexapoda</taxon>
        <taxon>Insecta</taxon>
        <taxon>Pterygota</taxon>
        <taxon>Neoptera</taxon>
        <taxon>Endopterygota</taxon>
        <taxon>Diptera</taxon>
        <taxon>Nematocera</taxon>
        <taxon>Chironomoidea</taxon>
        <taxon>Ceratopogonidae</taxon>
        <taxon>Ceratopogoninae</taxon>
        <taxon>Culicoides</taxon>
        <taxon>Monoculicoides</taxon>
    </lineage>
</organism>
<dbReference type="SMART" id="SM00225">
    <property type="entry name" value="BTB"/>
    <property type="match status" value="1"/>
</dbReference>
<dbReference type="AlphaFoldDB" id="A0A336MTE5"/>
<dbReference type="InterPro" id="IPR011333">
    <property type="entry name" value="SKP1/BTB/POZ_sf"/>
</dbReference>
<dbReference type="InterPro" id="IPR000210">
    <property type="entry name" value="BTB/POZ_dom"/>
</dbReference>
<dbReference type="SUPFAM" id="SSF54695">
    <property type="entry name" value="POZ domain"/>
    <property type="match status" value="1"/>
</dbReference>
<reference evidence="2" key="1">
    <citation type="submission" date="2018-07" db="EMBL/GenBank/DDBJ databases">
        <authorList>
            <person name="Quirk P.G."/>
            <person name="Krulwich T.A."/>
        </authorList>
    </citation>
    <scope>NUCLEOTIDE SEQUENCE</scope>
</reference>
<protein>
    <submittedName>
        <fullName evidence="2">CSON006803 protein</fullName>
    </submittedName>
</protein>
<dbReference type="PANTHER" id="PTHR45774">
    <property type="entry name" value="BTB/POZ DOMAIN-CONTAINING"/>
    <property type="match status" value="1"/>
</dbReference>